<reference evidence="1" key="1">
    <citation type="submission" date="2020-11" db="EMBL/GenBank/DDBJ databases">
        <authorList>
            <consortium name="DOE Joint Genome Institute"/>
            <person name="Ahrendt S."/>
            <person name="Riley R."/>
            <person name="Andreopoulos W."/>
            <person name="Labutti K."/>
            <person name="Pangilinan J."/>
            <person name="Ruiz-Duenas F.J."/>
            <person name="Barrasa J.M."/>
            <person name="Sanchez-Garcia M."/>
            <person name="Camarero S."/>
            <person name="Miyauchi S."/>
            <person name="Serrano A."/>
            <person name="Linde D."/>
            <person name="Babiker R."/>
            <person name="Drula E."/>
            <person name="Ayuso-Fernandez I."/>
            <person name="Pacheco R."/>
            <person name="Padilla G."/>
            <person name="Ferreira P."/>
            <person name="Barriuso J."/>
            <person name="Kellner H."/>
            <person name="Castanera R."/>
            <person name="Alfaro M."/>
            <person name="Ramirez L."/>
            <person name="Pisabarro A.G."/>
            <person name="Kuo A."/>
            <person name="Tritt A."/>
            <person name="Lipzen A."/>
            <person name="He G."/>
            <person name="Yan M."/>
            <person name="Ng V."/>
            <person name="Cullen D."/>
            <person name="Martin F."/>
            <person name="Rosso M.-N."/>
            <person name="Henrissat B."/>
            <person name="Hibbett D."/>
            <person name="Martinez A.T."/>
            <person name="Grigoriev I.V."/>
        </authorList>
    </citation>
    <scope>NUCLEOTIDE SEQUENCE</scope>
    <source>
        <strain evidence="1">CIRM-BRFM 674</strain>
    </source>
</reference>
<evidence type="ECO:0000313" key="1">
    <source>
        <dbReference type="EMBL" id="KAF9470868.1"/>
    </source>
</evidence>
<sequence>MHAHTYTADERAHRACLLSSITWIYGTFGRVQRELPVRSLRSQRFGCLLHLFACRARHGCISIHQMLVQPTRCYVCRSPSSIRFRSPVPPIVIPRHTLCERRSRTSTIAPTPTPPATLNEYRVHRPNYCTDRWCA</sequence>
<protein>
    <submittedName>
        <fullName evidence="1">Uncharacterized protein</fullName>
    </submittedName>
</protein>
<name>A0A9P5YJA2_9AGAR</name>
<comment type="caution">
    <text evidence="1">The sequence shown here is derived from an EMBL/GenBank/DDBJ whole genome shotgun (WGS) entry which is preliminary data.</text>
</comment>
<keyword evidence="2" id="KW-1185">Reference proteome</keyword>
<dbReference type="AlphaFoldDB" id="A0A9P5YJA2"/>
<proteinExistence type="predicted"/>
<dbReference type="Proteomes" id="UP000807469">
    <property type="component" value="Unassembled WGS sequence"/>
</dbReference>
<dbReference type="EMBL" id="MU155824">
    <property type="protein sequence ID" value="KAF9470868.1"/>
    <property type="molecule type" value="Genomic_DNA"/>
</dbReference>
<gene>
    <name evidence="1" type="ORF">BDN70DRAFT_626323</name>
</gene>
<evidence type="ECO:0000313" key="2">
    <source>
        <dbReference type="Proteomes" id="UP000807469"/>
    </source>
</evidence>
<accession>A0A9P5YJA2</accession>
<organism evidence="1 2">
    <name type="scientific">Pholiota conissans</name>
    <dbReference type="NCBI Taxonomy" id="109636"/>
    <lineage>
        <taxon>Eukaryota</taxon>
        <taxon>Fungi</taxon>
        <taxon>Dikarya</taxon>
        <taxon>Basidiomycota</taxon>
        <taxon>Agaricomycotina</taxon>
        <taxon>Agaricomycetes</taxon>
        <taxon>Agaricomycetidae</taxon>
        <taxon>Agaricales</taxon>
        <taxon>Agaricineae</taxon>
        <taxon>Strophariaceae</taxon>
        <taxon>Pholiota</taxon>
    </lineage>
</organism>